<dbReference type="RefSeq" id="WP_072412793.1">
    <property type="nucleotide sequence ID" value="NZ_FPKW01000030.1"/>
</dbReference>
<organism evidence="1 2">
    <name type="scientific">Chryseobacterium limigenitum</name>
    <dbReference type="NCBI Taxonomy" id="1612149"/>
    <lineage>
        <taxon>Bacteria</taxon>
        <taxon>Pseudomonadati</taxon>
        <taxon>Bacteroidota</taxon>
        <taxon>Flavobacteriia</taxon>
        <taxon>Flavobacteriales</taxon>
        <taxon>Weeksellaceae</taxon>
        <taxon>Chryseobacterium group</taxon>
        <taxon>Chryseobacterium</taxon>
    </lineage>
</organism>
<dbReference type="AlphaFoldDB" id="A0A1K2IWX6"/>
<evidence type="ECO:0000313" key="1">
    <source>
        <dbReference type="EMBL" id="SFZ96925.1"/>
    </source>
</evidence>
<dbReference type="Proteomes" id="UP000182034">
    <property type="component" value="Unassembled WGS sequence"/>
</dbReference>
<accession>A0A1K2IWX6</accession>
<reference evidence="2" key="1">
    <citation type="submission" date="2016-10" db="EMBL/GenBank/DDBJ databases">
        <authorList>
            <person name="Varghese N."/>
            <person name="Submissions S."/>
        </authorList>
    </citation>
    <scope>NUCLEOTIDE SEQUENCE [LARGE SCALE GENOMIC DNA]</scope>
    <source>
        <strain evidence="2">SUR2</strain>
    </source>
</reference>
<sequence length="118" mass="12993">MKFEVKSIKITEAIQSIIDSGAVPMLEKENNSIEILTPNDVKGLKVIVPLANADDGKDDGFAYITISDIEPNECHGNWISCRGNDVYIVVSSELFKNLLILKMYSEGFGIITSEESPL</sequence>
<keyword evidence="2" id="KW-1185">Reference proteome</keyword>
<name>A0A1K2IWX6_9FLAO</name>
<proteinExistence type="predicted"/>
<gene>
    <name evidence="1" type="ORF">SAMN05216324_13019</name>
</gene>
<protein>
    <submittedName>
        <fullName evidence="1">Uncharacterized protein</fullName>
    </submittedName>
</protein>
<dbReference type="EMBL" id="FPKW01000030">
    <property type="protein sequence ID" value="SFZ96925.1"/>
    <property type="molecule type" value="Genomic_DNA"/>
</dbReference>
<evidence type="ECO:0000313" key="2">
    <source>
        <dbReference type="Proteomes" id="UP000182034"/>
    </source>
</evidence>